<name>A0A8J6PQN7_9FLAO</name>
<sequence>MYSIDTIPMINYGLHISKQDGQVHLMDPKEEFYTAYGKQGYQITKHKDNKLDLVGFIMAADLADFKTKVSGLYDVFKSSGQRSIELEADPINCFAENGFSITGVYVFSNVVYARFQISLTIVQWQY</sequence>
<organism evidence="1 2">
    <name type="scientific">Aestuariibaculum marinum</name>
    <dbReference type="NCBI Taxonomy" id="2683592"/>
    <lineage>
        <taxon>Bacteria</taxon>
        <taxon>Pseudomonadati</taxon>
        <taxon>Bacteroidota</taxon>
        <taxon>Flavobacteriia</taxon>
        <taxon>Flavobacteriales</taxon>
        <taxon>Flavobacteriaceae</taxon>
    </lineage>
</organism>
<dbReference type="Proteomes" id="UP000621516">
    <property type="component" value="Unassembled WGS sequence"/>
</dbReference>
<keyword evidence="2" id="KW-1185">Reference proteome</keyword>
<accession>A0A8J6PQN7</accession>
<dbReference type="RefSeq" id="WP_188221968.1">
    <property type="nucleotide sequence ID" value="NZ_JACVXD010000001.1"/>
</dbReference>
<dbReference type="EMBL" id="JACVXD010000001">
    <property type="protein sequence ID" value="MBD0822652.1"/>
    <property type="molecule type" value="Genomic_DNA"/>
</dbReference>
<comment type="caution">
    <text evidence="1">The sequence shown here is derived from an EMBL/GenBank/DDBJ whole genome shotgun (WGS) entry which is preliminary data.</text>
</comment>
<evidence type="ECO:0000313" key="2">
    <source>
        <dbReference type="Proteomes" id="UP000621516"/>
    </source>
</evidence>
<evidence type="ECO:0000313" key="1">
    <source>
        <dbReference type="EMBL" id="MBD0822652.1"/>
    </source>
</evidence>
<gene>
    <name evidence="1" type="ORF">ICJ85_01345</name>
</gene>
<protein>
    <submittedName>
        <fullName evidence="1">Uncharacterized protein</fullName>
    </submittedName>
</protein>
<proteinExistence type="predicted"/>
<dbReference type="AlphaFoldDB" id="A0A8J6PQN7"/>
<reference evidence="1 2" key="1">
    <citation type="journal article" date="2018" name="J. Microbiol.">
        <title>Aestuariibaculum marinum sp. nov., a marine bacterium isolated from seawater in South Korea.</title>
        <authorList>
            <person name="Choi J."/>
            <person name="Lee D."/>
            <person name="Jang J.H."/>
            <person name="Cha S."/>
            <person name="Seo T."/>
        </authorList>
    </citation>
    <scope>NUCLEOTIDE SEQUENCE [LARGE SCALE GENOMIC DNA]</scope>
    <source>
        <strain evidence="1 2">IP7</strain>
    </source>
</reference>